<keyword evidence="2" id="KW-0472">Membrane</keyword>
<gene>
    <name evidence="3" type="ORF">UFOPK1392_01302</name>
    <name evidence="4" type="ORF">UFOPK3733_02179</name>
</gene>
<feature type="region of interest" description="Disordered" evidence="1">
    <location>
        <begin position="189"/>
        <end position="229"/>
    </location>
</feature>
<name>A0A6J5YFR3_9ZZZZ</name>
<feature type="compositionally biased region" description="Low complexity" evidence="1">
    <location>
        <begin position="216"/>
        <end position="229"/>
    </location>
</feature>
<feature type="region of interest" description="Disordered" evidence="1">
    <location>
        <begin position="243"/>
        <end position="275"/>
    </location>
</feature>
<organism evidence="3">
    <name type="scientific">freshwater metagenome</name>
    <dbReference type="NCBI Taxonomy" id="449393"/>
    <lineage>
        <taxon>unclassified sequences</taxon>
        <taxon>metagenomes</taxon>
        <taxon>ecological metagenomes</taxon>
    </lineage>
</organism>
<evidence type="ECO:0000313" key="3">
    <source>
        <dbReference type="EMBL" id="CAB4323546.1"/>
    </source>
</evidence>
<feature type="compositionally biased region" description="Low complexity" evidence="1">
    <location>
        <begin position="252"/>
        <end position="272"/>
    </location>
</feature>
<dbReference type="EMBL" id="CAFBNC010000172">
    <property type="protein sequence ID" value="CAB4956306.1"/>
    <property type="molecule type" value="Genomic_DNA"/>
</dbReference>
<keyword evidence="2" id="KW-1133">Transmembrane helix</keyword>
<feature type="transmembrane region" description="Helical" evidence="2">
    <location>
        <begin position="23"/>
        <end position="47"/>
    </location>
</feature>
<accession>A0A6J5YFR3</accession>
<keyword evidence="2" id="KW-0812">Transmembrane</keyword>
<evidence type="ECO:0000256" key="2">
    <source>
        <dbReference type="SAM" id="Phobius"/>
    </source>
</evidence>
<evidence type="ECO:0000256" key="1">
    <source>
        <dbReference type="SAM" id="MobiDB-lite"/>
    </source>
</evidence>
<sequence length="324" mass="31328">MTGPTNAAMRAPLARLRALASKAIGAAAAIFGLMSVGPIVLAMFVVVTSALGLAVAAAPAASAASDLCGPPVIGQARVVVVVDNGEGGAERALATCVMVPQGAKGAQVLAARAARLGTAAPSHAGSGLLCTIDSFPASQCAETGSGSYWANYSGTGGSWNYSSYNPFIRRVCDGDVEGWRYVVRGSGAAGDAQPRLDAAAVRPSDAWGCTEPTPSPAGSGAAGEPGSTTGAAVAVTADPVATVEGSAEHAADPAATEAAGAGSAPAGTTRSAGDARIATSADAAPATGGATNSAGTTSWLGAGLAIVVIVTLGAAALLRSRRRA</sequence>
<dbReference type="AlphaFoldDB" id="A0A6J5YFR3"/>
<protein>
    <submittedName>
        <fullName evidence="3">Unannotated protein</fullName>
    </submittedName>
</protein>
<reference evidence="3" key="1">
    <citation type="submission" date="2020-05" db="EMBL/GenBank/DDBJ databases">
        <authorList>
            <person name="Chiriac C."/>
            <person name="Salcher M."/>
            <person name="Ghai R."/>
            <person name="Kavagutti S V."/>
        </authorList>
    </citation>
    <scope>NUCLEOTIDE SEQUENCE</scope>
</reference>
<feature type="transmembrane region" description="Helical" evidence="2">
    <location>
        <begin position="299"/>
        <end position="318"/>
    </location>
</feature>
<dbReference type="EMBL" id="CAEMXZ010000052">
    <property type="protein sequence ID" value="CAB4323546.1"/>
    <property type="molecule type" value="Genomic_DNA"/>
</dbReference>
<proteinExistence type="predicted"/>
<evidence type="ECO:0000313" key="4">
    <source>
        <dbReference type="EMBL" id="CAB4956306.1"/>
    </source>
</evidence>